<gene>
    <name evidence="12" type="ORF">CANCADRAFT_2928</name>
</gene>
<evidence type="ECO:0000313" key="12">
    <source>
        <dbReference type="EMBL" id="ODV91212.1"/>
    </source>
</evidence>
<dbReference type="OrthoDB" id="1076608at2759"/>
<dbReference type="Pfam" id="PF14703">
    <property type="entry name" value="PHM7_cyt"/>
    <property type="match status" value="1"/>
</dbReference>
<evidence type="ECO:0000259" key="8">
    <source>
        <dbReference type="Pfam" id="PF02714"/>
    </source>
</evidence>
<feature type="domain" description="CSC1/OSCA1-like N-terminal transmembrane" evidence="10">
    <location>
        <begin position="15"/>
        <end position="115"/>
    </location>
</feature>
<keyword evidence="13" id="KW-1185">Reference proteome</keyword>
<dbReference type="Pfam" id="PF02714">
    <property type="entry name" value="RSN1_7TM"/>
    <property type="match status" value="1"/>
</dbReference>
<proteinExistence type="inferred from homology"/>
<dbReference type="GO" id="GO:0005227">
    <property type="term" value="F:calcium-activated cation channel activity"/>
    <property type="evidence" value="ECO:0007669"/>
    <property type="project" value="InterPro"/>
</dbReference>
<feature type="transmembrane region" description="Helical" evidence="7">
    <location>
        <begin position="533"/>
        <end position="566"/>
    </location>
</feature>
<evidence type="ECO:0000256" key="2">
    <source>
        <dbReference type="ARBA" id="ARBA00007779"/>
    </source>
</evidence>
<comment type="similarity">
    <text evidence="2">Belongs to the CSC1 (TC 1.A.17) family.</text>
</comment>
<name>A0A1E4THH6_9ASCO</name>
<dbReference type="AlphaFoldDB" id="A0A1E4THH6"/>
<feature type="transmembrane region" description="Helical" evidence="7">
    <location>
        <begin position="39"/>
        <end position="62"/>
    </location>
</feature>
<evidence type="ECO:0000259" key="9">
    <source>
        <dbReference type="Pfam" id="PF12621"/>
    </source>
</evidence>
<evidence type="ECO:0000256" key="5">
    <source>
        <dbReference type="ARBA" id="ARBA00022989"/>
    </source>
</evidence>
<feature type="transmembrane region" description="Helical" evidence="7">
    <location>
        <begin position="594"/>
        <end position="613"/>
    </location>
</feature>
<organism evidence="12 13">
    <name type="scientific">Tortispora caseinolytica NRRL Y-17796</name>
    <dbReference type="NCBI Taxonomy" id="767744"/>
    <lineage>
        <taxon>Eukaryota</taxon>
        <taxon>Fungi</taxon>
        <taxon>Dikarya</taxon>
        <taxon>Ascomycota</taxon>
        <taxon>Saccharomycotina</taxon>
        <taxon>Trigonopsidomycetes</taxon>
        <taxon>Trigonopsidales</taxon>
        <taxon>Trigonopsidaceae</taxon>
        <taxon>Tortispora</taxon>
    </lineage>
</organism>
<dbReference type="Proteomes" id="UP000095023">
    <property type="component" value="Unassembled WGS sequence"/>
</dbReference>
<feature type="domain" description="CSC1/OSCA1-like cytosolic" evidence="11">
    <location>
        <begin position="141"/>
        <end position="324"/>
    </location>
</feature>
<feature type="domain" description="10TM putative phosphate transporter extracellular tail" evidence="9">
    <location>
        <begin position="755"/>
        <end position="820"/>
    </location>
</feature>
<comment type="subcellular location">
    <subcellularLocation>
        <location evidence="1">Membrane</location>
        <topology evidence="1">Multi-pass membrane protein</topology>
    </subcellularLocation>
</comment>
<protein>
    <recommendedName>
        <fullName evidence="14">CSC1/OSCA1-like 7TM region domain-containing protein</fullName>
    </recommendedName>
</protein>
<keyword evidence="4 7" id="KW-0812">Transmembrane</keyword>
<accession>A0A1E4THH6</accession>
<keyword evidence="3" id="KW-0813">Transport</keyword>
<dbReference type="InterPro" id="IPR003864">
    <property type="entry name" value="CSC1/OSCA1-like_7TM"/>
</dbReference>
<sequence length="829" mass="95017">MNVKLKIQAFLASPRGFYKTFCSLEEEKIKNHSGLEPYFFLRFLRLAAFASILGSLFITPVISTVNAHILTKEQKDSFNLYGTNWHLMPEKPKMFYWFHLVAAVSMVAGVIKLINSELIEILEIRNQHISEQDPTKYPRHCTVLLQNIPAEIMQESKIKQLFSIFPDSLRKIWLIDDLRELSEVYKKQKYVRDTIETQYVRWLRNSQIQFVKLSKKAECENTDPIHIIDEAVRLAKPRASYLSMKISKNQNKDVIEQLLCYHNTLAIKLKEKEQETPKRWNSAFIQFKNPWVAYATSQIFLYHDFTRLRVVKVGIHPADIHWENLQPQNRLVNVLKKLLGISLLAALISFWGVPAAFIILLSNLEVLLDLAPWLAFLAKFPKPIICIIIGTVPPLFLSFMMSLLPYAFRIVCQLDKGISKTDTELYMQKIMFWQLIIQTFFVTVISRTPLGIIKDTILSPVRSLFVLSIKVPQSATFYICFLIIRGLLLAGSELLSIRAVASVYILNNLRSGTARQKYMQSQKIGKTRWGEKYAAYSNLTVIVVIFSVISPLILPISGCIFAVQYIIWKGSLSDSHCSRSTLDGATYIQALEHMYTGLYIFEVVIACLFCIIVDANEKHTCIPQAYIMVVTLFLTIASQVSLRKRTAKAKTSVPLDWAIGSPEQPSKDDQLSLEIAQGTSDGLMGRTSCEQVPRHVVWRWHRQQSQMLGYHVKEAMKETCELHSIRTTTSSEDKASILSSMCTSLPKLSKCDRSYVLTHLYTHPIYRLPDMTIWVPDDPFEIAKHEIQAIKEKFPLVNISSDNSQLTNQGHVAFYEPPPDYDIFDHLDL</sequence>
<feature type="domain" description="CSC1/OSCA1-like 7TM region" evidence="8">
    <location>
        <begin position="337"/>
        <end position="609"/>
    </location>
</feature>
<reference evidence="13" key="1">
    <citation type="submission" date="2016-02" db="EMBL/GenBank/DDBJ databases">
        <title>Comparative genomics of biotechnologically important yeasts.</title>
        <authorList>
            <consortium name="DOE Joint Genome Institute"/>
            <person name="Riley R."/>
            <person name="Haridas S."/>
            <person name="Wolfe K.H."/>
            <person name="Lopes M.R."/>
            <person name="Hittinger C.T."/>
            <person name="Goker M."/>
            <person name="Salamov A."/>
            <person name="Wisecaver J."/>
            <person name="Long T.M."/>
            <person name="Aerts A.L."/>
            <person name="Barry K."/>
            <person name="Choi C."/>
            <person name="Clum A."/>
            <person name="Coughlan A.Y."/>
            <person name="Deshpande S."/>
            <person name="Douglass A.P."/>
            <person name="Hanson S.J."/>
            <person name="Klenk H.-P."/>
            <person name="Labutti K."/>
            <person name="Lapidus A."/>
            <person name="Lindquist E."/>
            <person name="Lipzen A."/>
            <person name="Meier-Kolthoff J.P."/>
            <person name="Ohm R.A."/>
            <person name="Otillar R.P."/>
            <person name="Pangilinan J."/>
            <person name="Peng Y."/>
            <person name="Rokas A."/>
            <person name="Rosa C.A."/>
            <person name="Scheuner C."/>
            <person name="Sibirny A.A."/>
            <person name="Slot J.C."/>
            <person name="Stielow J.B."/>
            <person name="Sun H."/>
            <person name="Kurtzman C.P."/>
            <person name="Blackwell M."/>
            <person name="Jeffries T.W."/>
            <person name="Grigoriev I.V."/>
        </authorList>
    </citation>
    <scope>NUCLEOTIDE SEQUENCE [LARGE SCALE GENOMIC DNA]</scope>
    <source>
        <strain evidence="13">NRRL Y-17796</strain>
    </source>
</reference>
<evidence type="ECO:0000259" key="11">
    <source>
        <dbReference type="Pfam" id="PF14703"/>
    </source>
</evidence>
<evidence type="ECO:0000256" key="3">
    <source>
        <dbReference type="ARBA" id="ARBA00022448"/>
    </source>
</evidence>
<evidence type="ECO:0000256" key="7">
    <source>
        <dbReference type="SAM" id="Phobius"/>
    </source>
</evidence>
<keyword evidence="5 7" id="KW-1133">Transmembrane helix</keyword>
<keyword evidence="6 7" id="KW-0472">Membrane</keyword>
<feature type="transmembrane region" description="Helical" evidence="7">
    <location>
        <begin position="430"/>
        <end position="452"/>
    </location>
</feature>
<dbReference type="InterPro" id="IPR027815">
    <property type="entry name" value="CSC1/OSCA1-like_cyt"/>
</dbReference>
<dbReference type="InterPro" id="IPR032880">
    <property type="entry name" value="CSC1/OSCA1-like_N"/>
</dbReference>
<feature type="transmembrane region" description="Helical" evidence="7">
    <location>
        <begin position="338"/>
        <end position="362"/>
    </location>
</feature>
<evidence type="ECO:0000259" key="10">
    <source>
        <dbReference type="Pfam" id="PF13967"/>
    </source>
</evidence>
<feature type="transmembrane region" description="Helical" evidence="7">
    <location>
        <begin position="464"/>
        <end position="488"/>
    </location>
</feature>
<dbReference type="Pfam" id="PF12621">
    <property type="entry name" value="PHM7_ext"/>
    <property type="match status" value="1"/>
</dbReference>
<feature type="transmembrane region" description="Helical" evidence="7">
    <location>
        <begin position="94"/>
        <end position="115"/>
    </location>
</feature>
<feature type="transmembrane region" description="Helical" evidence="7">
    <location>
        <begin position="625"/>
        <end position="642"/>
    </location>
</feature>
<dbReference type="InterPro" id="IPR045122">
    <property type="entry name" value="Csc1-like"/>
</dbReference>
<dbReference type="PANTHER" id="PTHR13018:SF139">
    <property type="entry name" value="PHOSPHATE METABOLISM PROTEIN 7"/>
    <property type="match status" value="1"/>
</dbReference>
<evidence type="ECO:0000256" key="1">
    <source>
        <dbReference type="ARBA" id="ARBA00004141"/>
    </source>
</evidence>
<dbReference type="EMBL" id="KV453842">
    <property type="protein sequence ID" value="ODV91212.1"/>
    <property type="molecule type" value="Genomic_DNA"/>
</dbReference>
<feature type="transmembrane region" description="Helical" evidence="7">
    <location>
        <begin position="382"/>
        <end position="409"/>
    </location>
</feature>
<dbReference type="InterPro" id="IPR022257">
    <property type="entry name" value="PHM7_ext"/>
</dbReference>
<evidence type="ECO:0000313" key="13">
    <source>
        <dbReference type="Proteomes" id="UP000095023"/>
    </source>
</evidence>
<evidence type="ECO:0008006" key="14">
    <source>
        <dbReference type="Google" id="ProtNLM"/>
    </source>
</evidence>
<evidence type="ECO:0000256" key="4">
    <source>
        <dbReference type="ARBA" id="ARBA00022692"/>
    </source>
</evidence>
<dbReference type="Pfam" id="PF13967">
    <property type="entry name" value="RSN1_TM"/>
    <property type="match status" value="1"/>
</dbReference>
<evidence type="ECO:0000256" key="6">
    <source>
        <dbReference type="ARBA" id="ARBA00023136"/>
    </source>
</evidence>
<dbReference type="GO" id="GO:0005886">
    <property type="term" value="C:plasma membrane"/>
    <property type="evidence" value="ECO:0007669"/>
    <property type="project" value="TreeGrafter"/>
</dbReference>
<dbReference type="PANTHER" id="PTHR13018">
    <property type="entry name" value="PROBABLE MEMBRANE PROTEIN DUF221-RELATED"/>
    <property type="match status" value="1"/>
</dbReference>